<organism evidence="1">
    <name type="scientific">plant metagenome</name>
    <dbReference type="NCBI Taxonomy" id="1297885"/>
    <lineage>
        <taxon>unclassified sequences</taxon>
        <taxon>metagenomes</taxon>
        <taxon>organismal metagenomes</taxon>
    </lineage>
</organism>
<accession>A0A484VBL3</accession>
<proteinExistence type="predicted"/>
<protein>
    <submittedName>
        <fullName evidence="1">Uncharacterized protein</fullName>
    </submittedName>
</protein>
<evidence type="ECO:0000313" key="1">
    <source>
        <dbReference type="EMBL" id="VFR96481.1"/>
    </source>
</evidence>
<name>A0A484VBL3_9ZZZZ</name>
<reference evidence="1" key="1">
    <citation type="submission" date="2019-03" db="EMBL/GenBank/DDBJ databases">
        <authorList>
            <person name="Danneels B."/>
        </authorList>
    </citation>
    <scope>NUCLEOTIDE SEQUENCE</scope>
</reference>
<gene>
    <name evidence="1" type="ORF">RAN3_1872</name>
</gene>
<dbReference type="EMBL" id="CAADIO010000049">
    <property type="protein sequence ID" value="VFR96481.1"/>
    <property type="molecule type" value="Genomic_DNA"/>
</dbReference>
<dbReference type="AlphaFoldDB" id="A0A484VBL3"/>
<sequence length="62" mass="6808">MDDHAETIALLQLAEEVAAIVLPNPTRGAVMAVFRRLCAENDALTIEETNAFLDRDPSVTMH</sequence>